<feature type="region of interest" description="Disordered" evidence="1">
    <location>
        <begin position="66"/>
        <end position="130"/>
    </location>
</feature>
<comment type="caution">
    <text evidence="2">The sequence shown here is derived from an EMBL/GenBank/DDBJ whole genome shotgun (WGS) entry which is preliminary data.</text>
</comment>
<evidence type="ECO:0000256" key="1">
    <source>
        <dbReference type="SAM" id="MobiDB-lite"/>
    </source>
</evidence>
<gene>
    <name evidence="2" type="ORF">B0A49_08102</name>
</gene>
<feature type="compositionally biased region" description="Low complexity" evidence="1">
    <location>
        <begin position="354"/>
        <end position="368"/>
    </location>
</feature>
<reference evidence="2 3" key="1">
    <citation type="submission" date="2017-03" db="EMBL/GenBank/DDBJ databases">
        <title>Genomes of endolithic fungi from Antarctica.</title>
        <authorList>
            <person name="Coleine C."/>
            <person name="Masonjones S."/>
            <person name="Stajich J.E."/>
        </authorList>
    </citation>
    <scope>NUCLEOTIDE SEQUENCE [LARGE SCALE GENOMIC DNA]</scope>
    <source>
        <strain evidence="2 3">CCFEE 5187</strain>
    </source>
</reference>
<feature type="compositionally biased region" description="Low complexity" evidence="1">
    <location>
        <begin position="378"/>
        <end position="389"/>
    </location>
</feature>
<proteinExistence type="predicted"/>
<evidence type="ECO:0000313" key="2">
    <source>
        <dbReference type="EMBL" id="TKA60102.1"/>
    </source>
</evidence>
<feature type="compositionally biased region" description="Gly residues" evidence="1">
    <location>
        <begin position="424"/>
        <end position="440"/>
    </location>
</feature>
<feature type="compositionally biased region" description="Polar residues" evidence="1">
    <location>
        <begin position="265"/>
        <end position="284"/>
    </location>
</feature>
<sequence>MASIFVAQDQENFVHGQQTAAAAKPLNQGINRFGSKTPSNKPPKTPFKLPQNDENATFRAGKSVLKTNGKGHENVVFGGKKGEDVDKDAFVTPAGPRNRAPLGMKTTNARGKAFQTPAPPTEKRSVQATSPRLRRAKVKVHQAEATTIEAQEEEPEIEYMPPRSIPLPDYPDDIHEMTYPMFEGANLMRGWYDVYADPIGDDGISRWEREEAEDRAKWVKIENEMIQKAIDEMPLIGYDVPEYPGAETVLSIRKRYEEEAKKLRNQQQQTTDPSTSVDAVNSTRKPAVPRKPLSTLTSKSAAAALSQPTKSVGATTKPDYAAPTTATKAKAPSATALPLSRRKPASATARTNPSTTRHTAATAASRSTLGYSKGRAVSSTSRSLRSPLTANAQPADPRKRNNGSTVVYADPKHGAAPPPSTGAVGLGPDLGPGLGLGGGGEEAHGEEVDEDADVEECMRGYLPLSLLRDESVMEEFVLRLE</sequence>
<organism evidence="2 3">
    <name type="scientific">Cryomyces minteri</name>
    <dbReference type="NCBI Taxonomy" id="331657"/>
    <lineage>
        <taxon>Eukaryota</taxon>
        <taxon>Fungi</taxon>
        <taxon>Dikarya</taxon>
        <taxon>Ascomycota</taxon>
        <taxon>Pezizomycotina</taxon>
        <taxon>Dothideomycetes</taxon>
        <taxon>Dothideomycetes incertae sedis</taxon>
        <taxon>Cryomyces</taxon>
    </lineage>
</organism>
<evidence type="ECO:0000313" key="3">
    <source>
        <dbReference type="Proteomes" id="UP000308768"/>
    </source>
</evidence>
<feature type="region of interest" description="Disordered" evidence="1">
    <location>
        <begin position="16"/>
        <end position="54"/>
    </location>
</feature>
<feature type="compositionally biased region" description="Low complexity" evidence="1">
    <location>
        <begin position="293"/>
        <end position="306"/>
    </location>
</feature>
<dbReference type="EMBL" id="NAJN01001916">
    <property type="protein sequence ID" value="TKA60102.1"/>
    <property type="molecule type" value="Genomic_DNA"/>
</dbReference>
<dbReference type="OrthoDB" id="5327145at2759"/>
<protein>
    <submittedName>
        <fullName evidence="2">Uncharacterized protein</fullName>
    </submittedName>
</protein>
<name>A0A4U0WBY0_9PEZI</name>
<feature type="region of interest" description="Disordered" evidence="1">
    <location>
        <begin position="260"/>
        <end position="451"/>
    </location>
</feature>
<feature type="compositionally biased region" description="Low complexity" evidence="1">
    <location>
        <begin position="314"/>
        <end position="336"/>
    </location>
</feature>
<keyword evidence="3" id="KW-1185">Reference proteome</keyword>
<accession>A0A4U0WBY0</accession>
<dbReference type="AlphaFoldDB" id="A0A4U0WBY0"/>
<dbReference type="Proteomes" id="UP000308768">
    <property type="component" value="Unassembled WGS sequence"/>
</dbReference>
<feature type="compositionally biased region" description="Basic and acidic residues" evidence="1">
    <location>
        <begin position="80"/>
        <end position="89"/>
    </location>
</feature>